<organism evidence="2 3">
    <name type="scientific">Litchfieldella rifensis</name>
    <dbReference type="NCBI Taxonomy" id="762643"/>
    <lineage>
        <taxon>Bacteria</taxon>
        <taxon>Pseudomonadati</taxon>
        <taxon>Pseudomonadota</taxon>
        <taxon>Gammaproteobacteria</taxon>
        <taxon>Oceanospirillales</taxon>
        <taxon>Halomonadaceae</taxon>
        <taxon>Litchfieldella</taxon>
    </lineage>
</organism>
<dbReference type="RefSeq" id="WP_386771556.1">
    <property type="nucleotide sequence ID" value="NZ_JBHRUG010000006.1"/>
</dbReference>
<dbReference type="GO" id="GO:0032259">
    <property type="term" value="P:methylation"/>
    <property type="evidence" value="ECO:0007669"/>
    <property type="project" value="UniProtKB-KW"/>
</dbReference>
<dbReference type="InterPro" id="IPR033664">
    <property type="entry name" value="Cmo5U_methylTrfase"/>
</dbReference>
<dbReference type="EMBL" id="JBHRUG010000006">
    <property type="protein sequence ID" value="MFC3282621.1"/>
    <property type="molecule type" value="Genomic_DNA"/>
</dbReference>
<keyword evidence="1 2" id="KW-0489">Methyltransferase</keyword>
<evidence type="ECO:0000256" key="1">
    <source>
        <dbReference type="HAMAP-Rule" id="MF_02057"/>
    </source>
</evidence>
<keyword evidence="1" id="KW-0949">S-adenosyl-L-methionine</keyword>
<dbReference type="InterPro" id="IPR029063">
    <property type="entry name" value="SAM-dependent_MTases_sf"/>
</dbReference>
<dbReference type="HAMAP" id="MF_02057">
    <property type="entry name" value="tRNA_methyltr_CmoM"/>
    <property type="match status" value="1"/>
</dbReference>
<comment type="caution">
    <text evidence="1">Lacks conserved residue(s) required for the propagation of feature annotation.</text>
</comment>
<dbReference type="EC" id="2.1.1.-" evidence="1"/>
<dbReference type="PANTHER" id="PTHR43861">
    <property type="entry name" value="TRANS-ACONITATE 2-METHYLTRANSFERASE-RELATED"/>
    <property type="match status" value="1"/>
</dbReference>
<protein>
    <recommendedName>
        <fullName evidence="1">tRNA 5-carboxymethoxyuridine methyltransferase</fullName>
        <ecNumber evidence="1">2.1.1.-</ecNumber>
    </recommendedName>
    <alternativeName>
        <fullName evidence="1">cmo5U methyltransferase</fullName>
    </alternativeName>
</protein>
<name>A0ABV7LKC4_9GAMM</name>
<keyword evidence="1" id="KW-0819">tRNA processing</keyword>
<feature type="binding site" evidence="1">
    <location>
        <position position="86"/>
    </location>
    <ligand>
        <name>S-adenosyl-L-methionine</name>
        <dbReference type="ChEBI" id="CHEBI:59789"/>
    </ligand>
</feature>
<gene>
    <name evidence="1" type="primary">cmoM</name>
    <name evidence="2" type="ORF">ACFOEV_03245</name>
</gene>
<reference evidence="3" key="1">
    <citation type="journal article" date="2019" name="Int. J. Syst. Evol. Microbiol.">
        <title>The Global Catalogue of Microorganisms (GCM) 10K type strain sequencing project: providing services to taxonomists for standard genome sequencing and annotation.</title>
        <authorList>
            <consortium name="The Broad Institute Genomics Platform"/>
            <consortium name="The Broad Institute Genome Sequencing Center for Infectious Disease"/>
            <person name="Wu L."/>
            <person name="Ma J."/>
        </authorList>
    </citation>
    <scope>NUCLEOTIDE SEQUENCE [LARGE SCALE GENOMIC DNA]</scope>
    <source>
        <strain evidence="3">CECT 7698</strain>
    </source>
</reference>
<dbReference type="Proteomes" id="UP001595579">
    <property type="component" value="Unassembled WGS sequence"/>
</dbReference>
<feature type="binding site" evidence="1">
    <location>
        <begin position="65"/>
        <end position="66"/>
    </location>
    <ligand>
        <name>S-adenosyl-L-methionine</name>
        <dbReference type="ChEBI" id="CHEBI:59789"/>
    </ligand>
</feature>
<feature type="binding site" evidence="1">
    <location>
        <position position="128"/>
    </location>
    <ligand>
        <name>S-adenosyl-L-methionine</name>
        <dbReference type="ChEBI" id="CHEBI:59789"/>
    </ligand>
</feature>
<proteinExistence type="inferred from homology"/>
<comment type="similarity">
    <text evidence="1">Belongs to the class I-like SAM-binding methyltransferase superfamily. CmoM family.</text>
</comment>
<comment type="caution">
    <text evidence="2">The sequence shown here is derived from an EMBL/GenBank/DDBJ whole genome shotgun (WGS) entry which is preliminary data.</text>
</comment>
<evidence type="ECO:0000313" key="3">
    <source>
        <dbReference type="Proteomes" id="UP001595579"/>
    </source>
</evidence>
<dbReference type="Pfam" id="PF13489">
    <property type="entry name" value="Methyltransf_23"/>
    <property type="match status" value="1"/>
</dbReference>
<keyword evidence="3" id="KW-1185">Reference proteome</keyword>
<comment type="catalytic activity">
    <reaction evidence="1">
        <text>5-carboxymethoxyuridine(34) in tRNA + S-adenosyl-L-methionine = 5-methoxycarbonylmethoxyuridine(34) in tRNA + S-adenosyl-L-homocysteine</text>
        <dbReference type="Rhea" id="RHEA:54080"/>
        <dbReference type="Rhea" id="RHEA-COMP:13383"/>
        <dbReference type="Rhea" id="RHEA-COMP:13781"/>
        <dbReference type="ChEBI" id="CHEBI:57856"/>
        <dbReference type="ChEBI" id="CHEBI:59789"/>
        <dbReference type="ChEBI" id="CHEBI:136879"/>
        <dbReference type="ChEBI" id="CHEBI:138053"/>
    </reaction>
</comment>
<evidence type="ECO:0000313" key="2">
    <source>
        <dbReference type="EMBL" id="MFC3282621.1"/>
    </source>
</evidence>
<dbReference type="CDD" id="cd02440">
    <property type="entry name" value="AdoMet_MTases"/>
    <property type="match status" value="1"/>
</dbReference>
<keyword evidence="1" id="KW-0808">Transferase</keyword>
<dbReference type="GO" id="GO:0008168">
    <property type="term" value="F:methyltransferase activity"/>
    <property type="evidence" value="ECO:0007669"/>
    <property type="project" value="UniProtKB-KW"/>
</dbReference>
<dbReference type="SUPFAM" id="SSF53335">
    <property type="entry name" value="S-adenosyl-L-methionine-dependent methyltransferases"/>
    <property type="match status" value="1"/>
</dbReference>
<feature type="binding site" evidence="1">
    <location>
        <position position="42"/>
    </location>
    <ligand>
        <name>S-adenosyl-L-methionine</name>
        <dbReference type="ChEBI" id="CHEBI:59789"/>
    </ligand>
</feature>
<accession>A0ABV7LKC4</accession>
<sequence length="278" mass="30812">MADRSSNVPRPVSLSVHGDRHFDGLGDKFATSLYGSTRGEIRLAVLEYLLPQMLSLHEQPVLDVGAGLGHMSAWFAERGHPVTLAEPSAEMLDAARQHLAGHDATFLPVPLQRLGQAAPGPWPLIVCHAVLEWLGDPRAAMSTLTSLLAPGGQLSLMVFNRDALRFSNVVKGNLDKALTDRLAGTGRRQRLTPISPLMHEEIVAWATECGLEIRAVAGVRVFYDYLRDRQPDDESLAKLIELERRYCTSEPYWRLGRYLLYTLTKSTPHAPDRAESSR</sequence>
<comment type="function">
    <text evidence="1">Catalyzes the methylation of 5-carboxymethoxyuridine (cmo5U) to form 5-methoxycarbonylmethoxyuridine (mcmo5U) at position 34 in tRNAs.</text>
</comment>
<dbReference type="Gene3D" id="3.40.50.150">
    <property type="entry name" value="Vaccinia Virus protein VP39"/>
    <property type="match status" value="1"/>
</dbReference>